<keyword evidence="2" id="KW-1185">Reference proteome</keyword>
<protein>
    <submittedName>
        <fullName evidence="1">Uncharacterized protein</fullName>
    </submittedName>
</protein>
<evidence type="ECO:0000313" key="2">
    <source>
        <dbReference type="Proteomes" id="UP000233040"/>
    </source>
</evidence>
<dbReference type="AlphaFoldDB" id="A0A2K5RRN8"/>
<dbReference type="Ensembl" id="ENSCCAT00000048571.1">
    <property type="protein sequence ID" value="ENSCCAP00000030823.1"/>
    <property type="gene ID" value="ENSCCAG00000033468.1"/>
</dbReference>
<reference evidence="1" key="1">
    <citation type="submission" date="2025-08" db="UniProtKB">
        <authorList>
            <consortium name="Ensembl"/>
        </authorList>
    </citation>
    <scope>IDENTIFICATION</scope>
</reference>
<proteinExistence type="predicted"/>
<dbReference type="Proteomes" id="UP000233040">
    <property type="component" value="Unassembled WGS sequence"/>
</dbReference>
<reference evidence="1" key="2">
    <citation type="submission" date="2025-09" db="UniProtKB">
        <authorList>
            <consortium name="Ensembl"/>
        </authorList>
    </citation>
    <scope>IDENTIFICATION</scope>
</reference>
<evidence type="ECO:0000313" key="1">
    <source>
        <dbReference type="Ensembl" id="ENSCCAP00000030823.1"/>
    </source>
</evidence>
<sequence length="48" mass="5542">MLNNKQSGFAMRNRVNICSPITNLNPEQISARQPWWVQSSEPESKQLL</sequence>
<accession>A0A2K5RRN8</accession>
<name>A0A2K5RRN8_CEBIM</name>
<organism evidence="1 2">
    <name type="scientific">Cebus imitator</name>
    <name type="common">Panamanian white-faced capuchin</name>
    <name type="synonym">Cebus capucinus imitator</name>
    <dbReference type="NCBI Taxonomy" id="2715852"/>
    <lineage>
        <taxon>Eukaryota</taxon>
        <taxon>Metazoa</taxon>
        <taxon>Chordata</taxon>
        <taxon>Craniata</taxon>
        <taxon>Vertebrata</taxon>
        <taxon>Euteleostomi</taxon>
        <taxon>Mammalia</taxon>
        <taxon>Eutheria</taxon>
        <taxon>Euarchontoglires</taxon>
        <taxon>Primates</taxon>
        <taxon>Haplorrhini</taxon>
        <taxon>Platyrrhini</taxon>
        <taxon>Cebidae</taxon>
        <taxon>Cebinae</taxon>
        <taxon>Cebus</taxon>
    </lineage>
</organism>
<dbReference type="GeneTree" id="ENSGT00910000147023"/>